<dbReference type="Pfam" id="PF01535">
    <property type="entry name" value="PPR"/>
    <property type="match status" value="1"/>
</dbReference>
<keyword evidence="2" id="KW-0677">Repeat</keyword>
<evidence type="ECO:0000256" key="6">
    <source>
        <dbReference type="SAM" id="MobiDB-lite"/>
    </source>
</evidence>
<evidence type="ECO:0000313" key="7">
    <source>
        <dbReference type="EMBL" id="OJT03075.1"/>
    </source>
</evidence>
<dbReference type="PROSITE" id="PS51375">
    <property type="entry name" value="PPR"/>
    <property type="match status" value="2"/>
</dbReference>
<gene>
    <name evidence="7" type="ORF">TRAPUB_6418</name>
</gene>
<evidence type="ECO:0000256" key="3">
    <source>
        <dbReference type="ARBA" id="ARBA00044493"/>
    </source>
</evidence>
<comment type="caution">
    <text evidence="7">The sequence shown here is derived from an EMBL/GenBank/DDBJ whole genome shotgun (WGS) entry which is preliminary data.</text>
</comment>
<dbReference type="OrthoDB" id="185373at2759"/>
<dbReference type="PANTHER" id="PTHR47936">
    <property type="entry name" value="PPR_LONG DOMAIN-CONTAINING PROTEIN"/>
    <property type="match status" value="1"/>
</dbReference>
<feature type="repeat" description="PPR" evidence="5">
    <location>
        <begin position="706"/>
        <end position="740"/>
    </location>
</feature>
<comment type="subunit">
    <text evidence="4">Binds to mitochondrial small subunit 15S rRNA.</text>
</comment>
<comment type="similarity">
    <text evidence="1">Belongs to the CCM1 family.</text>
</comment>
<sequence>MPWRVGRDLRHLVHAAHNILERSRVSLHPICVLAKPVHSSRTQWRPAVALQLNHTSAVTTSNSQDDDDPYVGAGHVEAVLLRWKRPAGAVGAIPPEDIPPASILSLIDGVFDPRPTQLPTLANLRSLPAMDELVTYLRLPHRAPALVHYLLDVKEPRRALWVLRMANEVGCNFSPKFYGPVAEKLAEMKKWRSILPLVRTARERLGYTTTALLNWRLHALMESQHYLSLEEVLDLFAREQVRASRLTYHLLISMHLRNHDLPSALACVRAMESAGFRVSARTWAVILTSHRSLGLTPTAKTQALAALNTADGQTAAVIVNSLVQLLLDAHDMPGVVEILSLVSQPPGGPPSVPGAGTTLEGDASATVQEGSPNQSSLPLSHQVSIDISTYNLLLSYLARQGDLERALGTLQQMDATHIHPNGNTAPALTRLYFAADCPNDALHIVADALRDFPTASALLSQLGFSPTTPAEHPTFPYTASPTIRLFNALIWGVLQIRRMSGLRTVLRMMQITKIDPDATTLRVLLSHLYRDDCPRPREIIRVVRALMSAGVAPTTPHLHVLMAALLREQRSAVHRRGWAADGSVDTAPEDLPGDHLQPYSDEYAHPTAGIAFSHRYRRLLRPIVQSLTARGVRSDRASFALRIKQDGVVHRDLDKALASFRKAVDSGVRPNVYHYGALMEGYTAVGDMAGAADIMREAADAGVRVDVKTHTILIAGYARHGQPSQALAAFRAMVAEGFRPDVPAIDALVSAFVRAKAYRVARRILLQLWPQIGPMADALVRAPLHELVVAFRGLQGKGKRVPERLSSGEQRMLRWKMRDLLQGWRFSLGYTRKKERAKGHVRAVSLTRTPEYTRAKRR</sequence>
<dbReference type="PANTHER" id="PTHR47936:SF1">
    <property type="entry name" value="PENTATRICOPEPTIDE REPEAT-CONTAINING PROTEIN GUN1, CHLOROPLASTIC"/>
    <property type="match status" value="1"/>
</dbReference>
<evidence type="ECO:0000256" key="1">
    <source>
        <dbReference type="ARBA" id="ARBA00006192"/>
    </source>
</evidence>
<dbReference type="GO" id="GO:0031930">
    <property type="term" value="P:mitochondria-nucleus signaling pathway"/>
    <property type="evidence" value="ECO:0007669"/>
    <property type="project" value="TreeGrafter"/>
</dbReference>
<dbReference type="OMA" id="QRMLRWK"/>
<dbReference type="EMBL" id="MNAD01001636">
    <property type="protein sequence ID" value="OJT03075.1"/>
    <property type="molecule type" value="Genomic_DNA"/>
</dbReference>
<proteinExistence type="inferred from homology"/>
<dbReference type="STRING" id="154538.A0A1M2V661"/>
<name>A0A1M2V661_TRAPU</name>
<dbReference type="Pfam" id="PF13812">
    <property type="entry name" value="PPR_3"/>
    <property type="match status" value="2"/>
</dbReference>
<organism evidence="7 8">
    <name type="scientific">Trametes pubescens</name>
    <name type="common">White-rot fungus</name>
    <dbReference type="NCBI Taxonomy" id="154538"/>
    <lineage>
        <taxon>Eukaryota</taxon>
        <taxon>Fungi</taxon>
        <taxon>Dikarya</taxon>
        <taxon>Basidiomycota</taxon>
        <taxon>Agaricomycotina</taxon>
        <taxon>Agaricomycetes</taxon>
        <taxon>Polyporales</taxon>
        <taxon>Polyporaceae</taxon>
        <taxon>Trametes</taxon>
    </lineage>
</organism>
<evidence type="ECO:0000256" key="2">
    <source>
        <dbReference type="ARBA" id="ARBA00022737"/>
    </source>
</evidence>
<comment type="function">
    <text evidence="3">Regulates mitochondrial small subunit maturation by controlling 15S rRNA 5'-end processing. Localizes to the 5' precursor of the 15S rRNA in a position that is subsequently occupied by mS47 in the mature yeast mtSSU. Uses structure and sequence-specific RNA recognition, binding to a single-stranded region of the precursor and specifically recognizing bases -6 to -1. The exchange of Ccm1 for mS47 is coupled to the irreversible removal of precursor rRNA that is accompanied by conformational changes of the mitoribosomal proteins uS5m and mS26. These conformational changes signal completion of 5'-end rRNA processing through protection of the mature 5'-end of the 15S rRNA and stabilization of mS47. The removal of the 5' precursor together with the dissociation of Ccm1 may be catalyzed by the 5'-3' exoribonuclease Pet127. Involved in the specific removal of group I introns in mitochondrial encoded transcripts.</text>
</comment>
<dbReference type="Proteomes" id="UP000184267">
    <property type="component" value="Unassembled WGS sequence"/>
</dbReference>
<dbReference type="NCBIfam" id="TIGR00756">
    <property type="entry name" value="PPR"/>
    <property type="match status" value="2"/>
</dbReference>
<dbReference type="AlphaFoldDB" id="A0A1M2V661"/>
<feature type="compositionally biased region" description="Polar residues" evidence="6">
    <location>
        <begin position="365"/>
        <end position="378"/>
    </location>
</feature>
<feature type="repeat" description="PPR" evidence="5">
    <location>
        <begin position="386"/>
        <end position="420"/>
    </location>
</feature>
<evidence type="ECO:0000313" key="8">
    <source>
        <dbReference type="Proteomes" id="UP000184267"/>
    </source>
</evidence>
<evidence type="ECO:0000256" key="4">
    <source>
        <dbReference type="ARBA" id="ARBA00044511"/>
    </source>
</evidence>
<dbReference type="InterPro" id="IPR011990">
    <property type="entry name" value="TPR-like_helical_dom_sf"/>
</dbReference>
<accession>A0A1M2V661</accession>
<protein>
    <submittedName>
        <fullName evidence="7">Pentatricopeptide repeat-containing protein</fullName>
    </submittedName>
</protein>
<feature type="region of interest" description="Disordered" evidence="6">
    <location>
        <begin position="345"/>
        <end position="378"/>
    </location>
</feature>
<dbReference type="Gene3D" id="1.25.40.10">
    <property type="entry name" value="Tetratricopeptide repeat domain"/>
    <property type="match status" value="4"/>
</dbReference>
<reference evidence="7 8" key="1">
    <citation type="submission" date="2016-10" db="EMBL/GenBank/DDBJ databases">
        <title>Genome sequence of the basidiomycete white-rot fungus Trametes pubescens.</title>
        <authorList>
            <person name="Makela M.R."/>
            <person name="Granchi Z."/>
            <person name="Peng M."/>
            <person name="De Vries R.P."/>
            <person name="Grigoriev I."/>
            <person name="Riley R."/>
            <person name="Hilden K."/>
        </authorList>
    </citation>
    <scope>NUCLEOTIDE SEQUENCE [LARGE SCALE GENOMIC DNA]</scope>
    <source>
        <strain evidence="7 8">FBCC735</strain>
    </source>
</reference>
<evidence type="ECO:0000256" key="5">
    <source>
        <dbReference type="PROSITE-ProRule" id="PRU00708"/>
    </source>
</evidence>
<keyword evidence="8" id="KW-1185">Reference proteome</keyword>
<dbReference type="InterPro" id="IPR002885">
    <property type="entry name" value="PPR_rpt"/>
</dbReference>